<dbReference type="InterPro" id="IPR003423">
    <property type="entry name" value="OMP_efflux"/>
</dbReference>
<keyword evidence="2" id="KW-0472">Membrane</keyword>
<dbReference type="Gene3D" id="2.20.200.10">
    <property type="entry name" value="Outer membrane efflux proteins (OEP)"/>
    <property type="match status" value="1"/>
</dbReference>
<evidence type="ECO:0000313" key="4">
    <source>
        <dbReference type="Proteomes" id="UP000031553"/>
    </source>
</evidence>
<dbReference type="InterPro" id="IPR010131">
    <property type="entry name" value="MdtP/NodT-like"/>
</dbReference>
<dbReference type="PANTHER" id="PTHR30203:SF29">
    <property type="entry name" value="PROTEIN CYAE"/>
    <property type="match status" value="1"/>
</dbReference>
<sequence precursor="true">MRNRLARVACMGGVAMAVGLVAGCSPFHTRAPASHVVVPGQFSQAPVTTVPATDLTRWWEAWHDPALVQAVDTALAASPDIRIARDRVREARAMHTVAKSALYPTVGATGNMMGGGMYWRNPSALPTSGDPGTDGHLAGIGASWEPDLFGGRHADVKAAKAGMQAEEEYFHGVQMVIAADAASDYLQAQGLQRQIALTDRSIGMLEQLRRYGQARFAAGQATAADVTGVDQKLSDLKARRPVLVARLDLVRRRLAVLSGQVPEGLSALAPPPAYYVPPAPAGQMPDTVLERRPDIRARRDQVDAALNRLKSAKTDLLPRFGLEFFGGDGRLRFDGIPGLSGTGGLIALTTYLPIFTANRIQARIHAASARLDAAVAGYDNSILHALAEVEDGYENRLSLDGRDTDLTRAQHQAEQVARDMMGLYAGGQRTFGDVLSARMTALDAQASVLSNQDARTTATIQLARALGGGWQQESVEVHK</sequence>
<keyword evidence="2" id="KW-1134">Transmembrane beta strand</keyword>
<keyword evidence="2" id="KW-0732">Signal</keyword>
<feature type="signal peptide" evidence="2">
    <location>
        <begin position="1"/>
        <end position="17"/>
    </location>
</feature>
<dbReference type="RefSeq" id="WP_048883217.1">
    <property type="nucleotide sequence ID" value="NZ_JUFX02000203.1"/>
</dbReference>
<feature type="chain" id="PRO_5005733025" evidence="2">
    <location>
        <begin position="18"/>
        <end position="479"/>
    </location>
</feature>
<dbReference type="Proteomes" id="UP000031553">
    <property type="component" value="Unassembled WGS sequence"/>
</dbReference>
<evidence type="ECO:0000256" key="2">
    <source>
        <dbReference type="RuleBase" id="RU362097"/>
    </source>
</evidence>
<comment type="similarity">
    <text evidence="1 2">Belongs to the outer membrane factor (OMF) (TC 1.B.17) family.</text>
</comment>
<reference evidence="3 4" key="1">
    <citation type="submission" date="2015-07" db="EMBL/GenBank/DDBJ databases">
        <title>Draft Genome Sequence of Komagataeibacter intermedius Strain AF2, Isolated from Kombucha Tea.</title>
        <authorList>
            <person name="Santos R.A."/>
            <person name="Berretta A.A."/>
            <person name="Barud H.S."/>
            <person name="Ribeiro S.J."/>
            <person name="Gonzalez-Garcia L.N."/>
            <person name="Zucchi T.D."/>
            <person name="Goldman G.H."/>
            <person name="Riano-Pachon D.M."/>
        </authorList>
    </citation>
    <scope>NUCLEOTIDE SEQUENCE [LARGE SCALE GENOMIC DNA]</scope>
    <source>
        <strain evidence="3 4">AF2</strain>
    </source>
</reference>
<evidence type="ECO:0000313" key="3">
    <source>
        <dbReference type="EMBL" id="KPH86342.1"/>
    </source>
</evidence>
<keyword evidence="2" id="KW-0812">Transmembrane</keyword>
<comment type="caution">
    <text evidence="3">The sequence shown here is derived from an EMBL/GenBank/DDBJ whole genome shotgun (WGS) entry which is preliminary data.</text>
</comment>
<dbReference type="Pfam" id="PF02321">
    <property type="entry name" value="OEP"/>
    <property type="match status" value="2"/>
</dbReference>
<proteinExistence type="inferred from homology"/>
<dbReference type="EMBL" id="JUFX02000203">
    <property type="protein sequence ID" value="KPH86342.1"/>
    <property type="molecule type" value="Genomic_DNA"/>
</dbReference>
<comment type="subcellular location">
    <subcellularLocation>
        <location evidence="2">Cell membrane</location>
        <topology evidence="2">Lipid-anchor</topology>
    </subcellularLocation>
</comment>
<dbReference type="PANTHER" id="PTHR30203">
    <property type="entry name" value="OUTER MEMBRANE CATION EFFLUX PROTEIN"/>
    <property type="match status" value="1"/>
</dbReference>
<organism evidence="3 4">
    <name type="scientific">Komagataeibacter intermedius AF2</name>
    <dbReference type="NCBI Taxonomy" id="1458464"/>
    <lineage>
        <taxon>Bacteria</taxon>
        <taxon>Pseudomonadati</taxon>
        <taxon>Pseudomonadota</taxon>
        <taxon>Alphaproteobacteria</taxon>
        <taxon>Acetobacterales</taxon>
        <taxon>Acetobacteraceae</taxon>
        <taxon>Komagataeibacter</taxon>
    </lineage>
</organism>
<name>A0A0N1N697_9PROT</name>
<keyword evidence="2" id="KW-0449">Lipoprotein</keyword>
<dbReference type="NCBIfam" id="TIGR01845">
    <property type="entry name" value="outer_NodT"/>
    <property type="match status" value="1"/>
</dbReference>
<dbReference type="SUPFAM" id="SSF56954">
    <property type="entry name" value="Outer membrane efflux proteins (OEP)"/>
    <property type="match status" value="1"/>
</dbReference>
<protein>
    <submittedName>
        <fullName evidence="3">RND transporter</fullName>
    </submittedName>
</protein>
<accession>A0A0N1N697</accession>
<keyword evidence="2" id="KW-0564">Palmitate</keyword>
<dbReference type="GO" id="GO:0005886">
    <property type="term" value="C:plasma membrane"/>
    <property type="evidence" value="ECO:0007669"/>
    <property type="project" value="UniProtKB-SubCell"/>
</dbReference>
<dbReference type="GO" id="GO:0015562">
    <property type="term" value="F:efflux transmembrane transporter activity"/>
    <property type="evidence" value="ECO:0007669"/>
    <property type="project" value="InterPro"/>
</dbReference>
<dbReference type="AlphaFoldDB" id="A0A0N1N697"/>
<dbReference type="Gene3D" id="1.20.1600.10">
    <property type="entry name" value="Outer membrane efflux proteins (OEP)"/>
    <property type="match status" value="1"/>
</dbReference>
<gene>
    <name evidence="3" type="ORF">GLUCOINTEAF2_0200762</name>
</gene>
<dbReference type="PROSITE" id="PS51257">
    <property type="entry name" value="PROKAR_LIPOPROTEIN"/>
    <property type="match status" value="1"/>
</dbReference>
<evidence type="ECO:0000256" key="1">
    <source>
        <dbReference type="ARBA" id="ARBA00007613"/>
    </source>
</evidence>